<accession>A0ABQ4QH34</accession>
<proteinExistence type="predicted"/>
<evidence type="ECO:0000256" key="1">
    <source>
        <dbReference type="SAM" id="SignalP"/>
    </source>
</evidence>
<dbReference type="SUPFAM" id="SSF51735">
    <property type="entry name" value="NAD(P)-binding Rossmann-fold domains"/>
    <property type="match status" value="1"/>
</dbReference>
<organism evidence="3 4">
    <name type="scientific">Methylobacterium cerastii</name>
    <dbReference type="NCBI Taxonomy" id="932741"/>
    <lineage>
        <taxon>Bacteria</taxon>
        <taxon>Pseudomonadati</taxon>
        <taxon>Pseudomonadota</taxon>
        <taxon>Alphaproteobacteria</taxon>
        <taxon>Hyphomicrobiales</taxon>
        <taxon>Methylobacteriaceae</taxon>
        <taxon>Methylobacterium</taxon>
    </lineage>
</organism>
<name>A0ABQ4QH34_9HYPH</name>
<comment type="caution">
    <text evidence="3">The sequence shown here is derived from an EMBL/GenBank/DDBJ whole genome shotgun (WGS) entry which is preliminary data.</text>
</comment>
<dbReference type="InterPro" id="IPR016040">
    <property type="entry name" value="NAD(P)-bd_dom"/>
</dbReference>
<dbReference type="RefSeq" id="WP_147828402.1">
    <property type="nucleotide sequence ID" value="NZ_BPQG01000034.1"/>
</dbReference>
<dbReference type="EMBL" id="BPQG01000034">
    <property type="protein sequence ID" value="GJD44517.1"/>
    <property type="molecule type" value="Genomic_DNA"/>
</dbReference>
<dbReference type="Gene3D" id="3.40.50.720">
    <property type="entry name" value="NAD(P)-binding Rossmann-like Domain"/>
    <property type="match status" value="1"/>
</dbReference>
<dbReference type="InterPro" id="IPR036291">
    <property type="entry name" value="NAD(P)-bd_dom_sf"/>
</dbReference>
<dbReference type="Pfam" id="PF16363">
    <property type="entry name" value="GDP_Man_Dehyd"/>
    <property type="match status" value="1"/>
</dbReference>
<feature type="chain" id="PRO_5046220797" evidence="1">
    <location>
        <begin position="20"/>
        <end position="323"/>
    </location>
</feature>
<evidence type="ECO:0000259" key="2">
    <source>
        <dbReference type="Pfam" id="PF16363"/>
    </source>
</evidence>
<evidence type="ECO:0000313" key="4">
    <source>
        <dbReference type="Proteomes" id="UP001055117"/>
    </source>
</evidence>
<keyword evidence="1" id="KW-0732">Signal</keyword>
<gene>
    <name evidence="3" type="primary">rmd</name>
    <name evidence="3" type="ORF">AFCDBAGC_2384</name>
</gene>
<feature type="domain" description="NAD(P)-binding" evidence="2">
    <location>
        <begin position="5"/>
        <end position="307"/>
    </location>
</feature>
<keyword evidence="4" id="KW-1185">Reference proteome</keyword>
<dbReference type="PANTHER" id="PTHR43000">
    <property type="entry name" value="DTDP-D-GLUCOSE 4,6-DEHYDRATASE-RELATED"/>
    <property type="match status" value="1"/>
</dbReference>
<evidence type="ECO:0000313" key="3">
    <source>
        <dbReference type="EMBL" id="GJD44517.1"/>
    </source>
</evidence>
<dbReference type="Gene3D" id="3.90.25.10">
    <property type="entry name" value="UDP-galactose 4-epimerase, domain 1"/>
    <property type="match status" value="1"/>
</dbReference>
<dbReference type="Proteomes" id="UP001055117">
    <property type="component" value="Unassembled WGS sequence"/>
</dbReference>
<feature type="signal peptide" evidence="1">
    <location>
        <begin position="1"/>
        <end position="19"/>
    </location>
</feature>
<sequence length="323" mass="34118">MKRILVTGAAGFVGQHALAALSAASGPADRILGIGRGSPDVLPERVAYETVDLLDEPALNACLAAFRPTDVLHLAAMASVQQSADAPGETWRVNLVGLLNLAEAVVRSAPGAGFLFVSSGEVYGRAFLSGRPLTEEAAPDPQGPYARSKWFGETILRDVLARTGVRLVILRPFNQVGAGQDERFVLPSFAGQIARIEAGLVPPVLEVGNLAAERDFLPVGDVVRAYAELIARGVDIADGSVFNVASGRPRSIASVVSDLRRHARVAFEVRVAADRMRASEIPVAAGDATRLRTATGWTPRGDWDAAIADVLEHARARLGRPGP</sequence>
<protein>
    <submittedName>
        <fullName evidence="3">GDP-6-deoxy-D-mannose reductase</fullName>
    </submittedName>
</protein>
<reference evidence="3 4" key="1">
    <citation type="journal article" date="2021" name="Front. Microbiol.">
        <title>Comprehensive Comparative Genomics and Phenotyping of Methylobacterium Species.</title>
        <authorList>
            <person name="Alessa O."/>
            <person name="Ogura Y."/>
            <person name="Fujitani Y."/>
            <person name="Takami H."/>
            <person name="Hayashi T."/>
            <person name="Sahin N."/>
            <person name="Tani A."/>
        </authorList>
    </citation>
    <scope>NUCLEOTIDE SEQUENCE [LARGE SCALE GENOMIC DNA]</scope>
    <source>
        <strain evidence="3 4">DSM 23679</strain>
    </source>
</reference>